<evidence type="ECO:0000313" key="2">
    <source>
        <dbReference type="Proteomes" id="UP000316208"/>
    </source>
</evidence>
<keyword evidence="2" id="KW-1185">Reference proteome</keyword>
<reference evidence="1 2" key="1">
    <citation type="submission" date="2018-03" db="EMBL/GenBank/DDBJ databases">
        <title>Aerobic endospore-forming bacteria genome sequencing and assembly.</title>
        <authorList>
            <person name="Cavalcante D.A."/>
            <person name="Driks A."/>
            <person name="Putonti C."/>
            <person name="De-Souza M.T."/>
        </authorList>
    </citation>
    <scope>NUCLEOTIDE SEQUENCE [LARGE SCALE GENOMIC DNA]</scope>
    <source>
        <strain evidence="1 2">SDF0028</strain>
    </source>
</reference>
<accession>A0ABY3AQU8</accession>
<evidence type="ECO:0000313" key="1">
    <source>
        <dbReference type="EMBL" id="TQR44220.1"/>
    </source>
</evidence>
<name>A0ABY3AQU8_PAEPP</name>
<sequence>MGGKTNLLDPVQLETLYVVSRQFEDKANKSIQGIHKKLMKLHEDSLHLDLSNEGGRAMKEGIANINRAVEALMESLGATSQFIDGRLAGAVQYSQKMRRGSSAMKAEQAWITRLKK</sequence>
<comment type="caution">
    <text evidence="1">The sequence shown here is derived from an EMBL/GenBank/DDBJ whole genome shotgun (WGS) entry which is preliminary data.</text>
</comment>
<proteinExistence type="predicted"/>
<organism evidence="1 2">
    <name type="scientific">Paenibacillus popilliae</name>
    <name type="common">Bacillus popilliae</name>
    <dbReference type="NCBI Taxonomy" id="78057"/>
    <lineage>
        <taxon>Bacteria</taxon>
        <taxon>Bacillati</taxon>
        <taxon>Bacillota</taxon>
        <taxon>Bacilli</taxon>
        <taxon>Bacillales</taxon>
        <taxon>Paenibacillaceae</taxon>
        <taxon>Paenibacillus</taxon>
    </lineage>
</organism>
<dbReference type="Proteomes" id="UP000316208">
    <property type="component" value="Unassembled WGS sequence"/>
</dbReference>
<dbReference type="RefSeq" id="WP_142544370.1">
    <property type="nucleotide sequence ID" value="NZ_SADY01000004.1"/>
</dbReference>
<dbReference type="EMBL" id="SADY01000004">
    <property type="protein sequence ID" value="TQR44220.1"/>
    <property type="molecule type" value="Genomic_DNA"/>
</dbReference>
<gene>
    <name evidence="1" type="ORF">C7Y44_13755</name>
</gene>
<protein>
    <submittedName>
        <fullName evidence="1">Uncharacterized protein</fullName>
    </submittedName>
</protein>